<reference evidence="7" key="1">
    <citation type="journal article" date="2019" name="Int. J. Syst. Evol. Microbiol.">
        <title>The Global Catalogue of Microorganisms (GCM) 10K type strain sequencing project: providing services to taxonomists for standard genome sequencing and annotation.</title>
        <authorList>
            <consortium name="The Broad Institute Genomics Platform"/>
            <consortium name="The Broad Institute Genome Sequencing Center for Infectious Disease"/>
            <person name="Wu L."/>
            <person name="Ma J."/>
        </authorList>
    </citation>
    <scope>NUCLEOTIDE SEQUENCE [LARGE SCALE GENOMIC DNA]</scope>
    <source>
        <strain evidence="7">JCM 16002</strain>
    </source>
</reference>
<dbReference type="NCBIfam" id="TIGR02476">
    <property type="entry name" value="BluB"/>
    <property type="match status" value="1"/>
</dbReference>
<organism evidence="6 7">
    <name type="scientific">Dietzia cercidiphylli</name>
    <dbReference type="NCBI Taxonomy" id="498199"/>
    <lineage>
        <taxon>Bacteria</taxon>
        <taxon>Bacillati</taxon>
        <taxon>Actinomycetota</taxon>
        <taxon>Actinomycetes</taxon>
        <taxon>Mycobacteriales</taxon>
        <taxon>Dietziaceae</taxon>
        <taxon>Dietzia</taxon>
    </lineage>
</organism>
<feature type="domain" description="Nitroreductase" evidence="5">
    <location>
        <begin position="35"/>
        <end position="198"/>
    </location>
</feature>
<evidence type="ECO:0000256" key="4">
    <source>
        <dbReference type="SAM" id="MobiDB-lite"/>
    </source>
</evidence>
<dbReference type="InterPro" id="IPR012825">
    <property type="entry name" value="BluB"/>
</dbReference>
<keyword evidence="2" id="KW-0288">FMN</keyword>
<evidence type="ECO:0000256" key="2">
    <source>
        <dbReference type="ARBA" id="ARBA00022643"/>
    </source>
</evidence>
<keyword evidence="1" id="KW-0285">Flavoprotein</keyword>
<evidence type="ECO:0000313" key="7">
    <source>
        <dbReference type="Proteomes" id="UP001500383"/>
    </source>
</evidence>
<dbReference type="SUPFAM" id="SSF55469">
    <property type="entry name" value="FMN-dependent nitroreductase-like"/>
    <property type="match status" value="1"/>
</dbReference>
<dbReference type="Pfam" id="PF00881">
    <property type="entry name" value="Nitroreductase"/>
    <property type="match status" value="1"/>
</dbReference>
<proteinExistence type="predicted"/>
<dbReference type="RefSeq" id="WP_241730574.1">
    <property type="nucleotide sequence ID" value="NZ_BAAAQG010000012.1"/>
</dbReference>
<name>A0ABP4V4X8_9ACTN</name>
<keyword evidence="3" id="KW-0560">Oxidoreductase</keyword>
<feature type="region of interest" description="Disordered" evidence="4">
    <location>
        <begin position="1"/>
        <end position="25"/>
    </location>
</feature>
<dbReference type="InterPro" id="IPR050627">
    <property type="entry name" value="Nitroreductase/BluB"/>
</dbReference>
<dbReference type="Gene3D" id="3.40.109.10">
    <property type="entry name" value="NADH Oxidase"/>
    <property type="match status" value="1"/>
</dbReference>
<dbReference type="Proteomes" id="UP001500383">
    <property type="component" value="Unassembled WGS sequence"/>
</dbReference>
<comment type="caution">
    <text evidence="6">The sequence shown here is derived from an EMBL/GenBank/DDBJ whole genome shotgun (WGS) entry which is preliminary data.</text>
</comment>
<dbReference type="EMBL" id="BAAAQG010000012">
    <property type="protein sequence ID" value="GAA1715003.1"/>
    <property type="molecule type" value="Genomic_DNA"/>
</dbReference>
<accession>A0ABP4V4X8</accession>
<dbReference type="PANTHER" id="PTHR23026:SF90">
    <property type="entry name" value="IODOTYROSINE DEIODINASE 1"/>
    <property type="match status" value="1"/>
</dbReference>
<evidence type="ECO:0000259" key="5">
    <source>
        <dbReference type="Pfam" id="PF00881"/>
    </source>
</evidence>
<protein>
    <submittedName>
        <fullName evidence="6">5,6-dimethylbenzimidazole synthase</fullName>
    </submittedName>
</protein>
<keyword evidence="7" id="KW-1185">Reference proteome</keyword>
<dbReference type="PANTHER" id="PTHR23026">
    <property type="entry name" value="NADPH NITROREDUCTASE"/>
    <property type="match status" value="1"/>
</dbReference>
<evidence type="ECO:0000313" key="6">
    <source>
        <dbReference type="EMBL" id="GAA1715003.1"/>
    </source>
</evidence>
<gene>
    <name evidence="6" type="primary">bluB</name>
    <name evidence="6" type="ORF">GCM10009831_25850</name>
</gene>
<evidence type="ECO:0000256" key="3">
    <source>
        <dbReference type="ARBA" id="ARBA00023002"/>
    </source>
</evidence>
<dbReference type="InterPro" id="IPR000415">
    <property type="entry name" value="Nitroreductase-like"/>
</dbReference>
<sequence>MTAAPRGERNDDDDGDEGGGGIGAPDRDALWRILATRRDHRHFHPTPVPRETIDRLLEVFAVAPSVGLSQPWHVTVIEDRGVREAVHEGFRTVRRAESERFDGRRRALYDSLRLEGILQAPVGLVVSHRPPAGPVLGTTSVPAATEYSVVAAITLLWLAVTAEGLGMGWVSLVDPDHLSDSVPVPDGARPLAYLCLGHPALELDEPLLQTVGWGRRSPLSVDWV</sequence>
<evidence type="ECO:0000256" key="1">
    <source>
        <dbReference type="ARBA" id="ARBA00022630"/>
    </source>
</evidence>
<dbReference type="InterPro" id="IPR029479">
    <property type="entry name" value="Nitroreductase"/>
</dbReference>